<accession>A0A1N6EGG3</accession>
<dbReference type="RefSeq" id="WP_167379363.1">
    <property type="nucleotide sequence ID" value="NZ_FSRM01000001.1"/>
</dbReference>
<evidence type="ECO:0000313" key="2">
    <source>
        <dbReference type="Proteomes" id="UP000184693"/>
    </source>
</evidence>
<proteinExistence type="predicted"/>
<dbReference type="Proteomes" id="UP000184693">
    <property type="component" value="Unassembled WGS sequence"/>
</dbReference>
<dbReference type="EMBL" id="FSRM01000001">
    <property type="protein sequence ID" value="SIN82096.1"/>
    <property type="molecule type" value="Genomic_DNA"/>
</dbReference>
<gene>
    <name evidence="1" type="ORF">SAMN05444168_0609</name>
</gene>
<reference evidence="1 2" key="1">
    <citation type="submission" date="2016-11" db="EMBL/GenBank/DDBJ databases">
        <authorList>
            <person name="Jaros S."/>
            <person name="Januszkiewicz K."/>
            <person name="Wedrychowicz H."/>
        </authorList>
    </citation>
    <scope>NUCLEOTIDE SEQUENCE [LARGE SCALE GENOMIC DNA]</scope>
    <source>
        <strain evidence="1 2">GAS86</strain>
    </source>
</reference>
<dbReference type="AlphaFoldDB" id="A0A1N6EGG3"/>
<sequence>MTDLQDALQALPGREAYHLDVPGTDSVETLSVVSFEATEKMGEPRRSLLRIIGPT</sequence>
<evidence type="ECO:0000313" key="1">
    <source>
        <dbReference type="EMBL" id="SIN82096.1"/>
    </source>
</evidence>
<protein>
    <submittedName>
        <fullName evidence="1">Uncharacterized protein</fullName>
    </submittedName>
</protein>
<name>A0A1N6EGG3_9BURK</name>
<organism evidence="1 2">
    <name type="scientific">Paraburkholderia phenazinium</name>
    <dbReference type="NCBI Taxonomy" id="60549"/>
    <lineage>
        <taxon>Bacteria</taxon>
        <taxon>Pseudomonadati</taxon>
        <taxon>Pseudomonadota</taxon>
        <taxon>Betaproteobacteria</taxon>
        <taxon>Burkholderiales</taxon>
        <taxon>Burkholderiaceae</taxon>
        <taxon>Paraburkholderia</taxon>
    </lineage>
</organism>